<keyword evidence="4 6" id="KW-1133">Transmembrane helix</keyword>
<comment type="similarity">
    <text evidence="2 6">Belongs to the SURF1 family.</text>
</comment>
<dbReference type="InterPro" id="IPR045214">
    <property type="entry name" value="Surf1/Surf4"/>
</dbReference>
<evidence type="ECO:0000256" key="4">
    <source>
        <dbReference type="ARBA" id="ARBA00022989"/>
    </source>
</evidence>
<comment type="subcellular location">
    <subcellularLocation>
        <location evidence="6">Cell membrane</location>
        <topology evidence="6">Multi-pass membrane protein</topology>
    </subcellularLocation>
    <subcellularLocation>
        <location evidence="1">Membrane</location>
    </subcellularLocation>
</comment>
<evidence type="ECO:0000256" key="2">
    <source>
        <dbReference type="ARBA" id="ARBA00007165"/>
    </source>
</evidence>
<evidence type="ECO:0000256" key="3">
    <source>
        <dbReference type="ARBA" id="ARBA00022692"/>
    </source>
</evidence>
<reference evidence="7 8" key="1">
    <citation type="submission" date="2019-03" db="EMBL/GenBank/DDBJ databases">
        <title>Genome sequence of Sphingomonas sp. 17J27-24.</title>
        <authorList>
            <person name="Kim M."/>
            <person name="Maeng S."/>
            <person name="Sathiyaraj S."/>
        </authorList>
    </citation>
    <scope>NUCLEOTIDE SEQUENCE [LARGE SCALE GENOMIC DNA]</scope>
    <source>
        <strain evidence="7 8">17J27-24</strain>
    </source>
</reference>
<keyword evidence="6" id="KW-1003">Cell membrane</keyword>
<dbReference type="GO" id="GO:0005886">
    <property type="term" value="C:plasma membrane"/>
    <property type="evidence" value="ECO:0007669"/>
    <property type="project" value="UniProtKB-SubCell"/>
</dbReference>
<evidence type="ECO:0000313" key="8">
    <source>
        <dbReference type="Proteomes" id="UP000298213"/>
    </source>
</evidence>
<evidence type="ECO:0000256" key="1">
    <source>
        <dbReference type="ARBA" id="ARBA00004370"/>
    </source>
</evidence>
<sequence length="280" mass="30797">MDDDRLYLHRGDPAPHHRRLAVDHVPPQFEHDAGDDDGPDELRAVSEGGAKRGFLLILCFAGLLLFTSLGIWQVERRAWKLDLIARVDARIHAAPVPPPAAAAWPRLDPRDYEYRRVRVRGRFLANSETLVDALTERGAGSWVLTPLQTGDGVILVNRGFVPDAYEAPGRRPAQPRGALMVTGLMRASEPGGRFLRPNEPRQERWFSRDVAAIAAARGISNAAPFFIDADAAPHAGLPIGGLTVVRFRNAHLLYALTWFGLAGLSLAGLVLLLKPAQKRR</sequence>
<evidence type="ECO:0000313" key="7">
    <source>
        <dbReference type="EMBL" id="TFI59337.1"/>
    </source>
</evidence>
<dbReference type="OrthoDB" id="6079986at2"/>
<accession>A0A4Y8ZV31</accession>
<dbReference type="Proteomes" id="UP000298213">
    <property type="component" value="Unassembled WGS sequence"/>
</dbReference>
<dbReference type="PANTHER" id="PTHR23427:SF2">
    <property type="entry name" value="SURFEIT LOCUS PROTEIN 1"/>
    <property type="match status" value="1"/>
</dbReference>
<organism evidence="7 8">
    <name type="scientific">Sphingomonas parva</name>
    <dbReference type="NCBI Taxonomy" id="2555898"/>
    <lineage>
        <taxon>Bacteria</taxon>
        <taxon>Pseudomonadati</taxon>
        <taxon>Pseudomonadota</taxon>
        <taxon>Alphaproteobacteria</taxon>
        <taxon>Sphingomonadales</taxon>
        <taxon>Sphingomonadaceae</taxon>
        <taxon>Sphingomonas</taxon>
    </lineage>
</organism>
<keyword evidence="8" id="KW-1185">Reference proteome</keyword>
<keyword evidence="3 6" id="KW-0812">Transmembrane</keyword>
<dbReference type="InterPro" id="IPR002994">
    <property type="entry name" value="Surf1/Shy1"/>
</dbReference>
<dbReference type="PANTHER" id="PTHR23427">
    <property type="entry name" value="SURFEIT LOCUS PROTEIN"/>
    <property type="match status" value="1"/>
</dbReference>
<gene>
    <name evidence="7" type="ORF">E2493_05730</name>
</gene>
<dbReference type="Pfam" id="PF02104">
    <property type="entry name" value="SURF1"/>
    <property type="match status" value="1"/>
</dbReference>
<comment type="caution">
    <text evidence="7">The sequence shown here is derived from an EMBL/GenBank/DDBJ whole genome shotgun (WGS) entry which is preliminary data.</text>
</comment>
<proteinExistence type="inferred from homology"/>
<evidence type="ECO:0000256" key="5">
    <source>
        <dbReference type="ARBA" id="ARBA00023136"/>
    </source>
</evidence>
<keyword evidence="5 6" id="KW-0472">Membrane</keyword>
<dbReference type="PROSITE" id="PS50895">
    <property type="entry name" value="SURF1"/>
    <property type="match status" value="1"/>
</dbReference>
<name>A0A4Y8ZV31_9SPHN</name>
<evidence type="ECO:0000256" key="6">
    <source>
        <dbReference type="RuleBase" id="RU363076"/>
    </source>
</evidence>
<protein>
    <recommendedName>
        <fullName evidence="6">SURF1-like protein</fullName>
    </recommendedName>
</protein>
<feature type="transmembrane region" description="Helical" evidence="6">
    <location>
        <begin position="53"/>
        <end position="72"/>
    </location>
</feature>
<dbReference type="AlphaFoldDB" id="A0A4Y8ZV31"/>
<dbReference type="EMBL" id="SPDV01000008">
    <property type="protein sequence ID" value="TFI59337.1"/>
    <property type="molecule type" value="Genomic_DNA"/>
</dbReference>
<dbReference type="CDD" id="cd06662">
    <property type="entry name" value="SURF1"/>
    <property type="match status" value="1"/>
</dbReference>
<feature type="transmembrane region" description="Helical" evidence="6">
    <location>
        <begin position="252"/>
        <end position="273"/>
    </location>
</feature>